<evidence type="ECO:0000313" key="1">
    <source>
        <dbReference type="EMBL" id="KAF9734397.1"/>
    </source>
</evidence>
<dbReference type="EMBL" id="WJXW01000007">
    <property type="protein sequence ID" value="KAF9734397.1"/>
    <property type="molecule type" value="Genomic_DNA"/>
</dbReference>
<proteinExistence type="predicted"/>
<protein>
    <submittedName>
        <fullName evidence="1">Uncharacterized protein</fullName>
    </submittedName>
</protein>
<comment type="caution">
    <text evidence="1">The sequence shown here is derived from an EMBL/GenBank/DDBJ whole genome shotgun (WGS) entry which is preliminary data.</text>
</comment>
<evidence type="ECO:0000313" key="2">
    <source>
        <dbReference type="Proteomes" id="UP000756921"/>
    </source>
</evidence>
<keyword evidence="2" id="KW-1185">Reference proteome</keyword>
<organism evidence="1 2">
    <name type="scientific">Paraphaeosphaeria minitans</name>
    <dbReference type="NCBI Taxonomy" id="565426"/>
    <lineage>
        <taxon>Eukaryota</taxon>
        <taxon>Fungi</taxon>
        <taxon>Dikarya</taxon>
        <taxon>Ascomycota</taxon>
        <taxon>Pezizomycotina</taxon>
        <taxon>Dothideomycetes</taxon>
        <taxon>Pleosporomycetidae</taxon>
        <taxon>Pleosporales</taxon>
        <taxon>Massarineae</taxon>
        <taxon>Didymosphaeriaceae</taxon>
        <taxon>Paraphaeosphaeria</taxon>
    </lineage>
</organism>
<gene>
    <name evidence="1" type="ORF">PMIN01_07300</name>
</gene>
<reference evidence="1" key="1">
    <citation type="journal article" date="2020" name="Mol. Plant Microbe Interact.">
        <title>Genome Sequence of the Biocontrol Agent Coniothyrium minitans strain Conio (IMI 134523).</title>
        <authorList>
            <person name="Patel D."/>
            <person name="Shittu T.A."/>
            <person name="Baroncelli R."/>
            <person name="Muthumeenakshi S."/>
            <person name="Osborne T.H."/>
            <person name="Janganan T.K."/>
            <person name="Sreenivasaprasad S."/>
        </authorList>
    </citation>
    <scope>NUCLEOTIDE SEQUENCE</scope>
    <source>
        <strain evidence="1">Conio</strain>
    </source>
</reference>
<name>A0A9P6GF06_9PLEO</name>
<dbReference type="Proteomes" id="UP000756921">
    <property type="component" value="Unassembled WGS sequence"/>
</dbReference>
<sequence length="106" mass="11743">MVVDNLEKNASLYACNASRSSRANVAEDGPAAWVRVWACSFPQQPPPCRRTAFPGCMCPNAISSFRHRALRLRRTPGRTIRFHGVFPNQLPAASDCGCRCDDVARH</sequence>
<accession>A0A9P6GF06</accession>
<dbReference type="AlphaFoldDB" id="A0A9P6GF06"/>